<accession>A0A835A4M0</accession>
<feature type="chain" id="PRO_5032535873" evidence="3">
    <location>
        <begin position="25"/>
        <end position="152"/>
    </location>
</feature>
<evidence type="ECO:0000313" key="4">
    <source>
        <dbReference type="EMBL" id="KAF8654906.1"/>
    </source>
</evidence>
<feature type="compositionally biased region" description="Gly residues" evidence="1">
    <location>
        <begin position="89"/>
        <end position="115"/>
    </location>
</feature>
<evidence type="ECO:0000313" key="5">
    <source>
        <dbReference type="Proteomes" id="UP000636709"/>
    </source>
</evidence>
<keyword evidence="2" id="KW-1133">Transmembrane helix</keyword>
<evidence type="ECO:0000256" key="2">
    <source>
        <dbReference type="SAM" id="Phobius"/>
    </source>
</evidence>
<comment type="caution">
    <text evidence="4">The sequence shown here is derived from an EMBL/GenBank/DDBJ whole genome shotgun (WGS) entry which is preliminary data.</text>
</comment>
<keyword evidence="5" id="KW-1185">Reference proteome</keyword>
<dbReference type="OrthoDB" id="690618at2759"/>
<organism evidence="4 5">
    <name type="scientific">Digitaria exilis</name>
    <dbReference type="NCBI Taxonomy" id="1010633"/>
    <lineage>
        <taxon>Eukaryota</taxon>
        <taxon>Viridiplantae</taxon>
        <taxon>Streptophyta</taxon>
        <taxon>Embryophyta</taxon>
        <taxon>Tracheophyta</taxon>
        <taxon>Spermatophyta</taxon>
        <taxon>Magnoliopsida</taxon>
        <taxon>Liliopsida</taxon>
        <taxon>Poales</taxon>
        <taxon>Poaceae</taxon>
        <taxon>PACMAD clade</taxon>
        <taxon>Panicoideae</taxon>
        <taxon>Panicodae</taxon>
        <taxon>Paniceae</taxon>
        <taxon>Anthephorinae</taxon>
        <taxon>Digitaria</taxon>
    </lineage>
</organism>
<keyword evidence="2" id="KW-0812">Transmembrane</keyword>
<dbReference type="AlphaFoldDB" id="A0A835A4M0"/>
<dbReference type="Proteomes" id="UP000636709">
    <property type="component" value="Unassembled WGS sequence"/>
</dbReference>
<feature type="transmembrane region" description="Helical" evidence="2">
    <location>
        <begin position="127"/>
        <end position="150"/>
    </location>
</feature>
<proteinExistence type="predicted"/>
<feature type="region of interest" description="Disordered" evidence="1">
    <location>
        <begin position="89"/>
        <end position="118"/>
    </location>
</feature>
<keyword evidence="2" id="KW-0472">Membrane</keyword>
<reference evidence="4" key="1">
    <citation type="submission" date="2020-07" db="EMBL/GenBank/DDBJ databases">
        <title>Genome sequence and genetic diversity analysis of an under-domesticated orphan crop, white fonio (Digitaria exilis).</title>
        <authorList>
            <person name="Bennetzen J.L."/>
            <person name="Chen S."/>
            <person name="Ma X."/>
            <person name="Wang X."/>
            <person name="Yssel A.E.J."/>
            <person name="Chaluvadi S.R."/>
            <person name="Johnson M."/>
            <person name="Gangashetty P."/>
            <person name="Hamidou F."/>
            <person name="Sanogo M.D."/>
            <person name="Zwaenepoel A."/>
            <person name="Wallace J."/>
            <person name="Van De Peer Y."/>
            <person name="Van Deynze A."/>
        </authorList>
    </citation>
    <scope>NUCLEOTIDE SEQUENCE</scope>
    <source>
        <tissue evidence="4">Leaves</tissue>
    </source>
</reference>
<name>A0A835A4M0_9POAL</name>
<evidence type="ECO:0000256" key="1">
    <source>
        <dbReference type="SAM" id="MobiDB-lite"/>
    </source>
</evidence>
<protein>
    <submittedName>
        <fullName evidence="4">Uncharacterized protein</fullName>
    </submittedName>
</protein>
<feature type="signal peptide" evidence="3">
    <location>
        <begin position="1"/>
        <end position="24"/>
    </location>
</feature>
<evidence type="ECO:0000256" key="3">
    <source>
        <dbReference type="SAM" id="SignalP"/>
    </source>
</evidence>
<sequence length="152" mass="15320">MEKGSTVLVISFLILITFASRSSGSAGEFRRATRLLENHTPLRKLFGLRMKTEGKKGLEIQSPSRRLGLGHGVGTVEMKHHGRMVTGHKGGSMGGGGAGGGGAGTGGRNVGGGGAVTRPHNSKNGAAALPVPMASVLALAFGCGVALSALSF</sequence>
<gene>
    <name evidence="4" type="ORF">HU200_061335</name>
</gene>
<keyword evidence="3" id="KW-0732">Signal</keyword>
<dbReference type="EMBL" id="JACEFO010002604">
    <property type="protein sequence ID" value="KAF8654906.1"/>
    <property type="molecule type" value="Genomic_DNA"/>
</dbReference>